<keyword evidence="2" id="KW-0653">Protein transport</keyword>
<dbReference type="Pfam" id="PF00804">
    <property type="entry name" value="Syntaxin"/>
    <property type="match status" value="1"/>
</dbReference>
<dbReference type="Pfam" id="PF05739">
    <property type="entry name" value="SNARE"/>
    <property type="match status" value="1"/>
</dbReference>
<keyword evidence="6" id="KW-0812">Transmembrane</keyword>
<dbReference type="Proteomes" id="UP001497444">
    <property type="component" value="Chromosome 8"/>
</dbReference>
<keyword evidence="2" id="KW-0813">Transport</keyword>
<evidence type="ECO:0000256" key="6">
    <source>
        <dbReference type="SAM" id="Phobius"/>
    </source>
</evidence>
<dbReference type="InterPro" id="IPR006011">
    <property type="entry name" value="Syntaxin_N"/>
</dbReference>
<evidence type="ECO:0000256" key="4">
    <source>
        <dbReference type="SAM" id="Coils"/>
    </source>
</evidence>
<dbReference type="EMBL" id="OZ020103">
    <property type="protein sequence ID" value="CAK9276980.1"/>
    <property type="molecule type" value="Genomic_DNA"/>
</dbReference>
<dbReference type="PROSITE" id="PS50192">
    <property type="entry name" value="T_SNARE"/>
    <property type="match status" value="1"/>
</dbReference>
<dbReference type="Gene3D" id="1.20.58.70">
    <property type="match status" value="1"/>
</dbReference>
<keyword evidence="9" id="KW-1185">Reference proteome</keyword>
<reference evidence="8" key="1">
    <citation type="submission" date="2024-02" db="EMBL/GenBank/DDBJ databases">
        <authorList>
            <consortium name="ELIXIR-Norway"/>
            <consortium name="Elixir Norway"/>
        </authorList>
    </citation>
    <scope>NUCLEOTIDE SEQUENCE</scope>
</reference>
<dbReference type="SMART" id="SM00503">
    <property type="entry name" value="SynN"/>
    <property type="match status" value="1"/>
</dbReference>
<dbReference type="Gene3D" id="1.20.5.110">
    <property type="match status" value="1"/>
</dbReference>
<dbReference type="InterPro" id="IPR000727">
    <property type="entry name" value="T_SNARE_dom"/>
</dbReference>
<dbReference type="CDD" id="cd00179">
    <property type="entry name" value="SynN"/>
    <property type="match status" value="1"/>
</dbReference>
<dbReference type="CDD" id="cd15848">
    <property type="entry name" value="SNARE_syntaxin1-like"/>
    <property type="match status" value="1"/>
</dbReference>
<gene>
    <name evidence="8" type="ORF">CSSPJE1EN1_LOCUS22458</name>
</gene>
<proteinExistence type="inferred from homology"/>
<feature type="coiled-coil region" evidence="4">
    <location>
        <begin position="39"/>
        <end position="69"/>
    </location>
</feature>
<evidence type="ECO:0000256" key="2">
    <source>
        <dbReference type="ARBA" id="ARBA00022927"/>
    </source>
</evidence>
<dbReference type="PANTHER" id="PTHR19957">
    <property type="entry name" value="SYNTAXIN"/>
    <property type="match status" value="1"/>
</dbReference>
<evidence type="ECO:0000259" key="7">
    <source>
        <dbReference type="PROSITE" id="PS50192"/>
    </source>
</evidence>
<protein>
    <recommendedName>
        <fullName evidence="7">t-SNARE coiled-coil homology domain-containing protein</fullName>
    </recommendedName>
</protein>
<dbReference type="PANTHER" id="PTHR19957:SF251">
    <property type="entry name" value="SYNTAXIN-RELATED PROTEIN KNOLLE"/>
    <property type="match status" value="1"/>
</dbReference>
<evidence type="ECO:0000313" key="9">
    <source>
        <dbReference type="Proteomes" id="UP001497444"/>
    </source>
</evidence>
<keyword evidence="6" id="KW-0472">Membrane</keyword>
<comment type="similarity">
    <text evidence="1 3">Belongs to the syntaxin family.</text>
</comment>
<feature type="transmembrane region" description="Helical" evidence="6">
    <location>
        <begin position="281"/>
        <end position="301"/>
    </location>
</feature>
<dbReference type="PROSITE" id="PS00914">
    <property type="entry name" value="SYNTAXIN"/>
    <property type="match status" value="1"/>
</dbReference>
<name>A0ABP0XCY8_9BRYO</name>
<organism evidence="8 9">
    <name type="scientific">Sphagnum jensenii</name>
    <dbReference type="NCBI Taxonomy" id="128206"/>
    <lineage>
        <taxon>Eukaryota</taxon>
        <taxon>Viridiplantae</taxon>
        <taxon>Streptophyta</taxon>
        <taxon>Embryophyta</taxon>
        <taxon>Bryophyta</taxon>
        <taxon>Sphagnophytina</taxon>
        <taxon>Sphagnopsida</taxon>
        <taxon>Sphagnales</taxon>
        <taxon>Sphagnaceae</taxon>
        <taxon>Sphagnum</taxon>
    </lineage>
</organism>
<dbReference type="InterPro" id="IPR006012">
    <property type="entry name" value="Syntaxin/epimorphin_CS"/>
</dbReference>
<dbReference type="InterPro" id="IPR045242">
    <property type="entry name" value="Syntaxin"/>
</dbReference>
<feature type="region of interest" description="Disordered" evidence="5">
    <location>
        <begin position="1"/>
        <end position="24"/>
    </location>
</feature>
<evidence type="ECO:0000256" key="5">
    <source>
        <dbReference type="SAM" id="MobiDB-lite"/>
    </source>
</evidence>
<dbReference type="InterPro" id="IPR010989">
    <property type="entry name" value="SNARE"/>
</dbReference>
<evidence type="ECO:0000313" key="8">
    <source>
        <dbReference type="EMBL" id="CAK9276980.1"/>
    </source>
</evidence>
<accession>A0ABP0XCY8</accession>
<sequence>MNDLLSTFSGRKTGEGYDDDLETGPSVQMTGMAAGDKDLSRFFAEIEKIKKQMDRIRELLVKLQEANEESKGVHKAQAMKALRDRMDADIAQVTKIARSIKAELEELDRGNAANRRVKGCEEGTPTDRTRTTITNNQRKKLKDLMGEFQALRERMMGEYKETIERRYYTVTGKQADEETIDHIIETGESETFLQKAIQEQGRGQIIETIREIQERHDSVKEIEKSLLELHQIFMDMAVLVEAQGEQLNNIEAQVNRSASYVERGTTQLRIAKSHQRSARKWTCIGIILLIILVLIIVIPILKTEKVI</sequence>
<dbReference type="SMART" id="SM00397">
    <property type="entry name" value="t_SNARE"/>
    <property type="match status" value="1"/>
</dbReference>
<evidence type="ECO:0000256" key="3">
    <source>
        <dbReference type="RuleBase" id="RU003858"/>
    </source>
</evidence>
<evidence type="ECO:0000256" key="1">
    <source>
        <dbReference type="ARBA" id="ARBA00009063"/>
    </source>
</evidence>
<feature type="domain" description="T-SNARE coiled-coil homology" evidence="7">
    <location>
        <begin position="209"/>
        <end position="271"/>
    </location>
</feature>
<dbReference type="SUPFAM" id="SSF47661">
    <property type="entry name" value="t-snare proteins"/>
    <property type="match status" value="1"/>
</dbReference>
<keyword evidence="6" id="KW-1133">Transmembrane helix</keyword>
<feature type="compositionally biased region" description="Polar residues" evidence="5">
    <location>
        <begin position="1"/>
        <end position="10"/>
    </location>
</feature>
<keyword evidence="4" id="KW-0175">Coiled coil</keyword>